<dbReference type="Proteomes" id="UP000024329">
    <property type="component" value="Unassembled WGS sequence"/>
</dbReference>
<reference evidence="2 3" key="1">
    <citation type="submission" date="2014-03" db="EMBL/GenBank/DDBJ databases">
        <title>Whole genome sequence of Novosphingobium resinovorum KF1.</title>
        <authorList>
            <person name="Gan H.M."/>
            <person name="Gan H.Y."/>
            <person name="Chew T.H."/>
            <person name="Savka M.A."/>
        </authorList>
    </citation>
    <scope>NUCLEOTIDE SEQUENCE [LARGE SCALE GENOMIC DNA]</scope>
    <source>
        <strain evidence="2 3">KF1</strain>
    </source>
</reference>
<dbReference type="InterPro" id="IPR051604">
    <property type="entry name" value="Ergot_Alk_Oxidoreductase"/>
</dbReference>
<dbReference type="PANTHER" id="PTHR43162:SF1">
    <property type="entry name" value="PRESTALK A DIFFERENTIATION PROTEIN A"/>
    <property type="match status" value="1"/>
</dbReference>
<evidence type="ECO:0000259" key="1">
    <source>
        <dbReference type="Pfam" id="PF13460"/>
    </source>
</evidence>
<accession>A0A031JY63</accession>
<dbReference type="Gene3D" id="3.40.50.720">
    <property type="entry name" value="NAD(P)-binding Rossmann-like Domain"/>
    <property type="match status" value="1"/>
</dbReference>
<sequence>MIVVTAPTGLIGRQLVQILLRADAPIRVIARDPSHLPDEVRSRAEVINGSHGDAGVVSRAFDGADAVFWLVPPDPKAVSVMAAYVDFTRPAAAALDEHGIKRVVSITALGRGSPLAGRAGYVAGSLAMDDLIADTGVALRSLAMPSFMDNIARQAGTIQEHGKFFLPIAGDLKLPSVATRDIAAVAARWLLDDSWTGQSEVPVLGPEDISFNDMAEILSDVLGKPVIYEQIRLDAYNARFVQFGMTAAMARGMADMAWAKDQGLDLTVPRTAENSTPTSFRQWCEDTLKPAVLGQVNQRIHP</sequence>
<protein>
    <submittedName>
        <fullName evidence="2">Putative nucleoside-diphosphate-sugar epimerase</fullName>
    </submittedName>
</protein>
<proteinExistence type="predicted"/>
<comment type="caution">
    <text evidence="2">The sequence shown here is derived from an EMBL/GenBank/DDBJ whole genome shotgun (WGS) entry which is preliminary data.</text>
</comment>
<dbReference type="InterPro" id="IPR016040">
    <property type="entry name" value="NAD(P)-bd_dom"/>
</dbReference>
<dbReference type="eggNOG" id="COG0702">
    <property type="taxonomic scope" value="Bacteria"/>
</dbReference>
<dbReference type="Pfam" id="PF13460">
    <property type="entry name" value="NAD_binding_10"/>
    <property type="match status" value="1"/>
</dbReference>
<dbReference type="AlphaFoldDB" id="A0A031JY63"/>
<dbReference type="EMBL" id="JFYZ01000011">
    <property type="protein sequence ID" value="EZP81844.1"/>
    <property type="molecule type" value="Genomic_DNA"/>
</dbReference>
<dbReference type="PANTHER" id="PTHR43162">
    <property type="match status" value="1"/>
</dbReference>
<dbReference type="Gene3D" id="3.90.25.10">
    <property type="entry name" value="UDP-galactose 4-epimerase, domain 1"/>
    <property type="match status" value="1"/>
</dbReference>
<gene>
    <name evidence="2" type="ORF">BV97_02502</name>
</gene>
<dbReference type="PATRIC" id="fig|158500.4.peg.2555"/>
<name>A0A031JY63_9SPHN</name>
<evidence type="ECO:0000313" key="2">
    <source>
        <dbReference type="EMBL" id="EZP81844.1"/>
    </source>
</evidence>
<evidence type="ECO:0000313" key="3">
    <source>
        <dbReference type="Proteomes" id="UP000024329"/>
    </source>
</evidence>
<dbReference type="InterPro" id="IPR036291">
    <property type="entry name" value="NAD(P)-bd_dom_sf"/>
</dbReference>
<organism evidence="2 3">
    <name type="scientific">Novosphingobium resinovorum</name>
    <dbReference type="NCBI Taxonomy" id="158500"/>
    <lineage>
        <taxon>Bacteria</taxon>
        <taxon>Pseudomonadati</taxon>
        <taxon>Pseudomonadota</taxon>
        <taxon>Alphaproteobacteria</taxon>
        <taxon>Sphingomonadales</taxon>
        <taxon>Sphingomonadaceae</taxon>
        <taxon>Novosphingobium</taxon>
    </lineage>
</organism>
<feature type="domain" description="NAD(P)-binding" evidence="1">
    <location>
        <begin position="8"/>
        <end position="191"/>
    </location>
</feature>
<dbReference type="SUPFAM" id="SSF51735">
    <property type="entry name" value="NAD(P)-binding Rossmann-fold domains"/>
    <property type="match status" value="1"/>
</dbReference>
<dbReference type="RefSeq" id="WP_036526105.1">
    <property type="nucleotide sequence ID" value="NZ_JFYZ01000011.1"/>
</dbReference>